<proteinExistence type="predicted"/>
<protein>
    <submittedName>
        <fullName evidence="1">Uncharacterized protein</fullName>
    </submittedName>
</protein>
<sequence length="1256" mass="139534">MENKQISIPNHTEMDSSTPIRNPKNVYHIGGIPVEFPYQPYGTQLAFMGRVISTLDRAQRDRHCHALLESPTGTGKSLSLLCSVLAWQKNYQSKNISANPAAYLRPDPEARIDPLGYGGGFVPESQPSASGNPEPVPSATSKNSAKKKTTPTIFYSSRTHAQITQVIREYKKTNYRVPMAVLGSRKRYCTNTNVQGSDSIDEECKLLLKDPEVGCSEFKNVNKVKGHPSLRKGGCHEVHDIEDLVKVGQAVKGCAYFAARSMAEDAQLVFCPYNYLINPIIRNAMEVDIEGAILILDEAHNMEDIAREGGSVDVDEDVLYKLQTELGQLTFADATTYQPLYEMIQDIVSWMERRESTLEKREFQHYCSCWTGDKALRELEEANISRQCFPIPKDCATKAIKATSDPEQTAHLTGMSAITLEGLFSSLDYFFSGNGVHINDYQLVLQRRFVKRDAGNVAAGWTNTFSLWCMNPAVVFRGIADLSLSVILTSGTLSPMNSFSSELGVQFGTCLEAPHVIDVESQLWAAVISTGPGNFPLNASYKTADGYAFQDALGTSLEEICKIVPGGSLIFFPSYKLMEKLCNRWHETGQWSRLNARKSLFIEPRGGSQDDFEHVLKGYYDTIRRSKKPALGRKRRGKKLGLNNSDRMDGAGISKDGAAFLAVCRGKVSEGMDFSDENARAVIIVGIPFPNINDSQIALKKKYNDTYMSSRNLLSGSEWYCQQTFRALNQAAGRCIRHRFDYGAIILLDERFHEKRNITYVSKWLRKSIRQYDGFDKSLEELQSFFRDVKERVDKVAVSVSPNPDISDENIFATSQGKGSTRKRNQKSSKPNKCGSKLHSNDMADVGKTCQSPTCVTKYDAASIKPKSEDNDEVQELQLTDVKHTNSSGECIDLECNSRNDFRCSGPLSMLFRDDDPEVSIVKETPFMDGNLTLTSPRSFSKDEDSCSTIIQAPSEFPNHLLHSTSPSISNGGHFVYSSSLVVTPDKNFTRDAGRLLADPECALNLSVNSHIQKRRKSVGATLVNLMRAEQFDASDCTVNVPQSITGNDSLVSCKSSSHVMEKGLQIFCSLCRNPMGLPENHLFVRCSITSSSKNYVAALLKGSFEDSADNKLIDIPVVISDLSSIDQRLCNRTHEGALGQGIWCREDGCVFNAVFCPFCVSPDNCLGVQVMATDASNIHLLDKVLFYHDRLEIKDTEASKEKDISPVNGSASDCMVPMAIEKFSYVPPQKNPDGWRTTRSKIQLPKRRLLPTSMV</sequence>
<organism evidence="1 2">
    <name type="scientific">Vaccinium darrowii</name>
    <dbReference type="NCBI Taxonomy" id="229202"/>
    <lineage>
        <taxon>Eukaryota</taxon>
        <taxon>Viridiplantae</taxon>
        <taxon>Streptophyta</taxon>
        <taxon>Embryophyta</taxon>
        <taxon>Tracheophyta</taxon>
        <taxon>Spermatophyta</taxon>
        <taxon>Magnoliopsida</taxon>
        <taxon>eudicotyledons</taxon>
        <taxon>Gunneridae</taxon>
        <taxon>Pentapetalae</taxon>
        <taxon>asterids</taxon>
        <taxon>Ericales</taxon>
        <taxon>Ericaceae</taxon>
        <taxon>Vaccinioideae</taxon>
        <taxon>Vaccinieae</taxon>
        <taxon>Vaccinium</taxon>
    </lineage>
</organism>
<dbReference type="Proteomes" id="UP000828048">
    <property type="component" value="Chromosome 7"/>
</dbReference>
<reference evidence="1 2" key="1">
    <citation type="journal article" date="2021" name="Hortic Res">
        <title>High-quality reference genome and annotation aids understanding of berry development for evergreen blueberry (Vaccinium darrowii).</title>
        <authorList>
            <person name="Yu J."/>
            <person name="Hulse-Kemp A.M."/>
            <person name="Babiker E."/>
            <person name="Staton M."/>
        </authorList>
    </citation>
    <scope>NUCLEOTIDE SEQUENCE [LARGE SCALE GENOMIC DNA]</scope>
    <source>
        <strain evidence="2">cv. NJ 8807/NJ 8810</strain>
        <tissue evidence="1">Young leaf</tissue>
    </source>
</reference>
<keyword evidence="2" id="KW-1185">Reference proteome</keyword>
<evidence type="ECO:0000313" key="2">
    <source>
        <dbReference type="Proteomes" id="UP000828048"/>
    </source>
</evidence>
<dbReference type="EMBL" id="CM037157">
    <property type="protein sequence ID" value="KAH7849558.1"/>
    <property type="molecule type" value="Genomic_DNA"/>
</dbReference>
<accession>A0ACB7Y7L5</accession>
<gene>
    <name evidence="1" type="ORF">Vadar_019611</name>
</gene>
<evidence type="ECO:0000313" key="1">
    <source>
        <dbReference type="EMBL" id="KAH7849558.1"/>
    </source>
</evidence>
<comment type="caution">
    <text evidence="1">The sequence shown here is derived from an EMBL/GenBank/DDBJ whole genome shotgun (WGS) entry which is preliminary data.</text>
</comment>
<name>A0ACB7Y7L5_9ERIC</name>